<dbReference type="eggNOG" id="KOG2633">
    <property type="taxonomic scope" value="Eukaryota"/>
</dbReference>
<dbReference type="InterPro" id="IPR036865">
    <property type="entry name" value="CRAL-TRIO_dom_sf"/>
</dbReference>
<dbReference type="InterPro" id="IPR002589">
    <property type="entry name" value="Macro_dom"/>
</dbReference>
<evidence type="ECO:0000259" key="2">
    <source>
        <dbReference type="PROSITE" id="PS51154"/>
    </source>
</evidence>
<dbReference type="CDD" id="cd00170">
    <property type="entry name" value="SEC14"/>
    <property type="match status" value="1"/>
</dbReference>
<feature type="domain" description="Macro" evidence="2">
    <location>
        <begin position="1"/>
        <end position="193"/>
    </location>
</feature>
<dbReference type="Gene3D" id="3.40.525.10">
    <property type="entry name" value="CRAL-TRIO lipid binding domain"/>
    <property type="match status" value="1"/>
</dbReference>
<dbReference type="EnsemblMetazoa" id="tetur05g06920.1">
    <property type="protein sequence ID" value="tetur05g06920.1"/>
    <property type="gene ID" value="tetur05g06920"/>
</dbReference>
<dbReference type="PANTHER" id="PTHR11106:SF72">
    <property type="entry name" value="GANGLIOSIDE-INDUCED DIFFERENTIATION-ASSOCIATED PROTEIN 2"/>
    <property type="match status" value="1"/>
</dbReference>
<protein>
    <recommendedName>
        <fullName evidence="2">Macro domain-containing protein</fullName>
    </recommendedName>
</protein>
<evidence type="ECO:0000256" key="1">
    <source>
        <dbReference type="SAM" id="MobiDB-lite"/>
    </source>
</evidence>
<evidence type="ECO:0000313" key="3">
    <source>
        <dbReference type="EnsemblMetazoa" id="tetur05g06920.1"/>
    </source>
</evidence>
<dbReference type="InterPro" id="IPR043472">
    <property type="entry name" value="Macro_dom-like"/>
</dbReference>
<dbReference type="Proteomes" id="UP000015104">
    <property type="component" value="Unassembled WGS sequence"/>
</dbReference>
<reference evidence="3" key="2">
    <citation type="submission" date="2015-06" db="UniProtKB">
        <authorList>
            <consortium name="EnsemblMetazoa"/>
        </authorList>
    </citation>
    <scope>IDENTIFICATION</scope>
</reference>
<organism evidence="3 4">
    <name type="scientific">Tetranychus urticae</name>
    <name type="common">Two-spotted spider mite</name>
    <dbReference type="NCBI Taxonomy" id="32264"/>
    <lineage>
        <taxon>Eukaryota</taxon>
        <taxon>Metazoa</taxon>
        <taxon>Ecdysozoa</taxon>
        <taxon>Arthropoda</taxon>
        <taxon>Chelicerata</taxon>
        <taxon>Arachnida</taxon>
        <taxon>Acari</taxon>
        <taxon>Acariformes</taxon>
        <taxon>Trombidiformes</taxon>
        <taxon>Prostigmata</taxon>
        <taxon>Eleutherengona</taxon>
        <taxon>Raphignathae</taxon>
        <taxon>Tetranychoidea</taxon>
        <taxon>Tetranychidae</taxon>
        <taxon>Tetranychus</taxon>
    </lineage>
</organism>
<dbReference type="SUPFAM" id="SSF52949">
    <property type="entry name" value="Macro domain-like"/>
    <property type="match status" value="1"/>
</dbReference>
<keyword evidence="4" id="KW-1185">Reference proteome</keyword>
<dbReference type="PANTHER" id="PTHR11106">
    <property type="entry name" value="GANGLIOSIDE INDUCED DIFFERENTIATION ASSOCIATED PROTEIN 2-RELATED"/>
    <property type="match status" value="1"/>
</dbReference>
<dbReference type="Pfam" id="PF01661">
    <property type="entry name" value="Macro"/>
    <property type="match status" value="1"/>
</dbReference>
<dbReference type="InterPro" id="IPR001251">
    <property type="entry name" value="CRAL-TRIO_dom"/>
</dbReference>
<dbReference type="PROSITE" id="PS51154">
    <property type="entry name" value="MACRO"/>
    <property type="match status" value="1"/>
</dbReference>
<name>T1K5N4_TETUR</name>
<proteinExistence type="predicted"/>
<dbReference type="EMBL" id="CAEY01001590">
    <property type="status" value="NOT_ANNOTATED_CDS"/>
    <property type="molecule type" value="Genomic_DNA"/>
</dbReference>
<dbReference type="SUPFAM" id="SSF52087">
    <property type="entry name" value="CRAL/TRIO domain"/>
    <property type="match status" value="1"/>
</dbReference>
<dbReference type="AlphaFoldDB" id="T1K5N4"/>
<dbReference type="Pfam" id="PF13716">
    <property type="entry name" value="CRAL_TRIO_2"/>
    <property type="match status" value="1"/>
</dbReference>
<reference evidence="4" key="1">
    <citation type="submission" date="2011-08" db="EMBL/GenBank/DDBJ databases">
        <authorList>
            <person name="Rombauts S."/>
        </authorList>
    </citation>
    <scope>NUCLEOTIDE SEQUENCE</scope>
    <source>
        <strain evidence="4">London</strain>
    </source>
</reference>
<evidence type="ECO:0000313" key="4">
    <source>
        <dbReference type="Proteomes" id="UP000015104"/>
    </source>
</evidence>
<accession>T1K5N4</accession>
<feature type="region of interest" description="Disordered" evidence="1">
    <location>
        <begin position="1"/>
        <end position="22"/>
    </location>
</feature>
<dbReference type="SMART" id="SM00516">
    <property type="entry name" value="SEC14"/>
    <property type="match status" value="1"/>
</dbReference>
<dbReference type="STRING" id="32264.T1K5N4"/>
<dbReference type="Gene3D" id="3.40.220.10">
    <property type="entry name" value="Leucine Aminopeptidase, subunit E, domain 1"/>
    <property type="match status" value="2"/>
</dbReference>
<dbReference type="HOGENOM" id="CLU_026877_0_0_1"/>
<sequence>MRLEDSSPAMTEPLSDTFTSGQQRPAITEINDLKIWQDTSPRDTKNDLTVEVGRDFETTPFPYDEKINRKIALWVGDISLLNVEAIVNTTNENFLDDNPVSSRILIHHSYKNILYSCYNKVLSMVRENKIRTVALPPLNTARRKYPPREAAHIALRVVRRFLEKYGDGIDLIVLVVFNDQSQMTNEVAIYESLMPLYFPRSASEEEQACHLLPKDIGGENGEPLLPERQIRITDKPQKASLDDLEDSVDLHSGLDSSVIVGRSAFAEMHDDIDKPRNNCNSKLRPNDAVSNEIRRSNLYERLLRRSKFEDLSEIASLRCLYTAGEDKFGRLIVVFIGKRFKANQIDLDKALLYLIFTLDRLVSRDFVVMYFHTLTTRDNHPPPNFIRYVYETLDHRYKKNLKAFYIIHPTLWNRLTTWWFTTFTASSIKNKVFCIKGVEFLRNVVSISQLQLPSFIMIYDCKVYGYSFTAHEALP</sequence>